<dbReference type="HOGENOM" id="CLU_1633650_0_0_6"/>
<reference evidence="1 2" key="1">
    <citation type="submission" date="2013-02" db="EMBL/GenBank/DDBJ databases">
        <title>The Genome Sequence of Acinetobacter sp. NIPH 899.</title>
        <authorList>
            <consortium name="The Broad Institute Genome Sequencing Platform"/>
            <consortium name="The Broad Institute Genome Sequencing Center for Infectious Disease"/>
            <person name="Cerqueira G."/>
            <person name="Feldgarden M."/>
            <person name="Courvalin P."/>
            <person name="Perichon B."/>
            <person name="Grillot-Courvalin C."/>
            <person name="Clermont D."/>
            <person name="Rocha E."/>
            <person name="Yoon E.-J."/>
            <person name="Nemec A."/>
            <person name="Walker B."/>
            <person name="Young S.K."/>
            <person name="Zeng Q."/>
            <person name="Gargeya S."/>
            <person name="Fitzgerald M."/>
            <person name="Haas B."/>
            <person name="Abouelleil A."/>
            <person name="Alvarado L."/>
            <person name="Arachchi H.M."/>
            <person name="Berlin A.M."/>
            <person name="Chapman S.B."/>
            <person name="Dewar J."/>
            <person name="Goldberg J."/>
            <person name="Griggs A."/>
            <person name="Gujja S."/>
            <person name="Hansen M."/>
            <person name="Howarth C."/>
            <person name="Imamovic A."/>
            <person name="Larimer J."/>
            <person name="McCowan C."/>
            <person name="Murphy C."/>
            <person name="Neiman D."/>
            <person name="Pearson M."/>
            <person name="Priest M."/>
            <person name="Roberts A."/>
            <person name="Saif S."/>
            <person name="Shea T."/>
            <person name="Sisk P."/>
            <person name="Sykes S."/>
            <person name="Wortman J."/>
            <person name="Nusbaum C."/>
            <person name="Birren B."/>
        </authorList>
    </citation>
    <scope>NUCLEOTIDE SEQUENCE [LARGE SCALE GENOMIC DNA]</scope>
    <source>
        <strain evidence="1 2">NIPH 899</strain>
    </source>
</reference>
<dbReference type="AlphaFoldDB" id="N8WYL5"/>
<name>N8WYL5_9GAMM</name>
<sequence>MLTNIPKGLNAINRNVVIRHPNTFNCEFYRRDINRLEPVVGERPTIGGMMVMSVDDEVEVSWSMIGTGYALVADQFQPAIMMDRMDTNNGNGDEFRFLIEPELEDFEGGFQPKKNDVFYVVLGDIQDQDAPRIAYEIIGVETTVNVPPYVPRYVCNRRDDLAPHIMMQP</sequence>
<dbReference type="PATRIC" id="fig|1217710.3.peg.573"/>
<organism evidence="1 2">
    <name type="scientific">Acinetobacter variabilis</name>
    <dbReference type="NCBI Taxonomy" id="70346"/>
    <lineage>
        <taxon>Bacteria</taxon>
        <taxon>Pseudomonadati</taxon>
        <taxon>Pseudomonadota</taxon>
        <taxon>Gammaproteobacteria</taxon>
        <taxon>Moraxellales</taxon>
        <taxon>Moraxellaceae</taxon>
        <taxon>Acinetobacter</taxon>
    </lineage>
</organism>
<gene>
    <name evidence="1" type="ORF">F969_00604</name>
</gene>
<keyword evidence="2" id="KW-1185">Reference proteome</keyword>
<protein>
    <submittedName>
        <fullName evidence="1">Uncharacterized protein</fullName>
    </submittedName>
</protein>
<evidence type="ECO:0000313" key="2">
    <source>
        <dbReference type="Proteomes" id="UP000013070"/>
    </source>
</evidence>
<dbReference type="RefSeq" id="WP_004780858.1">
    <property type="nucleotide sequence ID" value="NZ_KB849398.1"/>
</dbReference>
<accession>N8WYL5</accession>
<dbReference type="Proteomes" id="UP000013070">
    <property type="component" value="Unassembled WGS sequence"/>
</dbReference>
<dbReference type="EMBL" id="APPE01000031">
    <property type="protein sequence ID" value="ENV00373.1"/>
    <property type="molecule type" value="Genomic_DNA"/>
</dbReference>
<evidence type="ECO:0000313" key="1">
    <source>
        <dbReference type="EMBL" id="ENV00373.1"/>
    </source>
</evidence>
<proteinExistence type="predicted"/>
<comment type="caution">
    <text evidence="1">The sequence shown here is derived from an EMBL/GenBank/DDBJ whole genome shotgun (WGS) entry which is preliminary data.</text>
</comment>